<comment type="caution">
    <text evidence="1">The sequence shown here is derived from an EMBL/GenBank/DDBJ whole genome shotgun (WGS) entry which is preliminary data.</text>
</comment>
<gene>
    <name evidence="1" type="ORF">IHQ68_18855</name>
</gene>
<proteinExistence type="predicted"/>
<dbReference type="Proteomes" id="UP001181622">
    <property type="component" value="Unassembled WGS sequence"/>
</dbReference>
<evidence type="ECO:0000313" key="2">
    <source>
        <dbReference type="Proteomes" id="UP001181622"/>
    </source>
</evidence>
<name>A0ABU1DKP3_9HYPH</name>
<accession>A0ABU1DKP3</accession>
<reference evidence="1" key="1">
    <citation type="submission" date="2020-10" db="EMBL/GenBank/DDBJ databases">
        <authorList>
            <person name="Abbas A."/>
            <person name="Razzaq R."/>
            <person name="Waqas M."/>
            <person name="Abbas N."/>
            <person name="Nielsen T.K."/>
            <person name="Hansen L.H."/>
            <person name="Hussain S."/>
            <person name="Shahid M."/>
        </authorList>
    </citation>
    <scope>NUCLEOTIDE SEQUENCE</scope>
    <source>
        <strain evidence="1">S14</strain>
    </source>
</reference>
<organism evidence="1 2">
    <name type="scientific">Chelatococcus sambhunathii</name>
    <dbReference type="NCBI Taxonomy" id="363953"/>
    <lineage>
        <taxon>Bacteria</taxon>
        <taxon>Pseudomonadati</taxon>
        <taxon>Pseudomonadota</taxon>
        <taxon>Alphaproteobacteria</taxon>
        <taxon>Hyphomicrobiales</taxon>
        <taxon>Chelatococcaceae</taxon>
        <taxon>Chelatococcus</taxon>
    </lineage>
</organism>
<dbReference type="RefSeq" id="WP_309394647.1">
    <property type="nucleotide sequence ID" value="NZ_JADBEO010000064.1"/>
</dbReference>
<dbReference type="EMBL" id="JADBEO010000064">
    <property type="protein sequence ID" value="MDR4308686.1"/>
    <property type="molecule type" value="Genomic_DNA"/>
</dbReference>
<keyword evidence="2" id="KW-1185">Reference proteome</keyword>
<sequence length="101" mass="11107">MKNVTVSMDDDLAGWARVEAAKRGRSLSGFLADVLAEMRSSRERSKEPDATLLALEGFLTGPGFPGAAKAWAGREELYGEREADLLRRHQHPDLRGRPDGD</sequence>
<evidence type="ECO:0000313" key="1">
    <source>
        <dbReference type="EMBL" id="MDR4308686.1"/>
    </source>
</evidence>
<protein>
    <submittedName>
        <fullName evidence="1">CopG family transcriptional regulator</fullName>
    </submittedName>
</protein>